<protein>
    <submittedName>
        <fullName evidence="2">KilAC domain protein</fullName>
    </submittedName>
</protein>
<name>A0A8S5UJH1_9CAUD</name>
<dbReference type="Pfam" id="PF09669">
    <property type="entry name" value="Phage_pRha"/>
    <property type="match status" value="1"/>
</dbReference>
<evidence type="ECO:0000313" key="2">
    <source>
        <dbReference type="EMBL" id="DAF94637.1"/>
    </source>
</evidence>
<dbReference type="InterPro" id="IPR014054">
    <property type="entry name" value="Phage_regulatory_Rha"/>
</dbReference>
<feature type="domain" description="Antirepressor protein C-terminal" evidence="1">
    <location>
        <begin position="145"/>
        <end position="246"/>
    </location>
</feature>
<proteinExistence type="predicted"/>
<dbReference type="Pfam" id="PF03374">
    <property type="entry name" value="ANT"/>
    <property type="match status" value="1"/>
</dbReference>
<organism evidence="2">
    <name type="scientific">Siphoviridae sp. ctvph17</name>
    <dbReference type="NCBI Taxonomy" id="2825724"/>
    <lineage>
        <taxon>Viruses</taxon>
        <taxon>Duplodnaviria</taxon>
        <taxon>Heunggongvirae</taxon>
        <taxon>Uroviricota</taxon>
        <taxon>Caudoviricetes</taxon>
    </lineage>
</organism>
<dbReference type="GO" id="GO:0003677">
    <property type="term" value="F:DNA binding"/>
    <property type="evidence" value="ECO:0007669"/>
    <property type="project" value="InterPro"/>
</dbReference>
<evidence type="ECO:0000259" key="1">
    <source>
        <dbReference type="Pfam" id="PF03374"/>
    </source>
</evidence>
<reference evidence="2" key="1">
    <citation type="journal article" date="2021" name="Proc. Natl. Acad. Sci. U.S.A.">
        <title>A Catalog of Tens of Thousands of Viruses from Human Metagenomes Reveals Hidden Associations with Chronic Diseases.</title>
        <authorList>
            <person name="Tisza M.J."/>
            <person name="Buck C.B."/>
        </authorList>
    </citation>
    <scope>NUCLEOTIDE SEQUENCE</scope>
    <source>
        <strain evidence="2">Ctvph17</strain>
    </source>
</reference>
<dbReference type="InterPro" id="IPR005039">
    <property type="entry name" value="Ant_C"/>
</dbReference>
<dbReference type="EMBL" id="BK016095">
    <property type="protein sequence ID" value="DAF94637.1"/>
    <property type="molecule type" value="Genomic_DNA"/>
</dbReference>
<accession>A0A8S5UJH1</accession>
<sequence>MFNQEPDNDYTMIVQQTPEGELTTTSLVIAEGTKIQHASVLRVVRDNEEDFEEFGRVGFQIRPFETAGGTQNRTIAVLNREHAMLLMTYMRNTAVVRQFKKQLVKAFTDMERRLASQPAFDPSQITRLEMAQMLLNAETERLALEAANKKMQPKVDAYDSFIDASGSYSMGVVAKMLGVGQNWLFRELRNRGMLIPRGAMRNTPYQRHMSYFEVKAHRYEQPNGEEKVSYTTYVLPKGIDFIRRTLGFTRIDPMLPIPMN</sequence>